<name>A0AAN1UUE7_SYNEL</name>
<sequence>MDAADLSWNALPRLRYRLENRRRLRDRRQQILLAQAGFLRPSDDRPPSCRGCSHYYGRVHGRGDRLICAMHPYGPNAATCPDWVAELTVVQEPLAD</sequence>
<dbReference type="Proteomes" id="UP000267249">
    <property type="component" value="Chromosome"/>
</dbReference>
<accession>A0AAN1UUE7</accession>
<dbReference type="RefSeq" id="WP_208672568.1">
    <property type="nucleotide sequence ID" value="NZ_CP030139.2"/>
</dbReference>
<protein>
    <submittedName>
        <fullName evidence="1">Uncharacterized protein</fullName>
    </submittedName>
</protein>
<evidence type="ECO:0000313" key="1">
    <source>
        <dbReference type="EMBL" id="AZB72503.1"/>
    </source>
</evidence>
<proteinExistence type="predicted"/>
<dbReference type="EMBL" id="CP030139">
    <property type="protein sequence ID" value="AZB72503.1"/>
    <property type="molecule type" value="Genomic_DNA"/>
</dbReference>
<organism evidence="1 2">
    <name type="scientific">Synechococcus elongatus PCC 11801</name>
    <dbReference type="NCBI Taxonomy" id="2219813"/>
    <lineage>
        <taxon>Bacteria</taxon>
        <taxon>Bacillati</taxon>
        <taxon>Cyanobacteriota</taxon>
        <taxon>Cyanophyceae</taxon>
        <taxon>Synechococcales</taxon>
        <taxon>Synechococcaceae</taxon>
        <taxon>Synechococcus</taxon>
    </lineage>
</organism>
<gene>
    <name evidence="1" type="ORF">DOP62_07040</name>
</gene>
<evidence type="ECO:0000313" key="2">
    <source>
        <dbReference type="Proteomes" id="UP000267249"/>
    </source>
</evidence>
<reference evidence="1 2" key="1">
    <citation type="journal article" date="2018" name="Sci. Rep.">
        <title>Genome Features and Biochemical Characteristics of a Robust, Fast Growing and Naturally Transformable Cyanobacterium Synechococcus elongatus PCC 11801 Isolated from India.</title>
        <authorList>
            <person name="Jaiswal D."/>
            <person name="Sengupta A."/>
            <person name="Sohoni S."/>
            <person name="Sengupta S."/>
            <person name="Phadnavis A.G."/>
            <person name="Pakrasi H.B."/>
            <person name="Wangikar P.P."/>
        </authorList>
    </citation>
    <scope>NUCLEOTIDE SEQUENCE [LARGE SCALE GENOMIC DNA]</scope>
    <source>
        <strain evidence="1 2">PCC 11801</strain>
    </source>
</reference>
<dbReference type="AlphaFoldDB" id="A0AAN1UUE7"/>